<keyword evidence="4 5" id="KW-0472">Membrane</keyword>
<name>A0A412W604_9BACT</name>
<feature type="transmembrane region" description="Helical" evidence="5">
    <location>
        <begin position="361"/>
        <end position="380"/>
    </location>
</feature>
<reference evidence="7 8" key="1">
    <citation type="submission" date="2018-08" db="EMBL/GenBank/DDBJ databases">
        <title>A genome reference for cultivated species of the human gut microbiota.</title>
        <authorList>
            <person name="Zou Y."/>
            <person name="Xue W."/>
            <person name="Luo G."/>
        </authorList>
    </citation>
    <scope>NUCLEOTIDE SEQUENCE [LARGE SCALE GENOMIC DNA]</scope>
    <source>
        <strain evidence="7 8">AF14-6AC</strain>
    </source>
</reference>
<keyword evidence="7" id="KW-0436">Ligase</keyword>
<feature type="transmembrane region" description="Helical" evidence="5">
    <location>
        <begin position="35"/>
        <end position="54"/>
    </location>
</feature>
<dbReference type="InterPro" id="IPR007016">
    <property type="entry name" value="O-antigen_ligase-rel_domated"/>
</dbReference>
<feature type="transmembrane region" description="Helical" evidence="5">
    <location>
        <begin position="308"/>
        <end position="329"/>
    </location>
</feature>
<evidence type="ECO:0000256" key="3">
    <source>
        <dbReference type="ARBA" id="ARBA00022989"/>
    </source>
</evidence>
<evidence type="ECO:0000256" key="4">
    <source>
        <dbReference type="ARBA" id="ARBA00023136"/>
    </source>
</evidence>
<feature type="transmembrane region" description="Helical" evidence="5">
    <location>
        <begin position="60"/>
        <end position="87"/>
    </location>
</feature>
<feature type="transmembrane region" description="Helical" evidence="5">
    <location>
        <begin position="178"/>
        <end position="211"/>
    </location>
</feature>
<dbReference type="AlphaFoldDB" id="A0A412W604"/>
<feature type="transmembrane region" description="Helical" evidence="5">
    <location>
        <begin position="149"/>
        <end position="166"/>
    </location>
</feature>
<comment type="caution">
    <text evidence="7">The sequence shown here is derived from an EMBL/GenBank/DDBJ whole genome shotgun (WGS) entry which is preliminary data.</text>
</comment>
<feature type="transmembrane region" description="Helical" evidence="5">
    <location>
        <begin position="6"/>
        <end position="23"/>
    </location>
</feature>
<dbReference type="GO" id="GO:0016874">
    <property type="term" value="F:ligase activity"/>
    <property type="evidence" value="ECO:0007669"/>
    <property type="project" value="UniProtKB-KW"/>
</dbReference>
<evidence type="ECO:0000313" key="8">
    <source>
        <dbReference type="Proteomes" id="UP000283426"/>
    </source>
</evidence>
<evidence type="ECO:0000259" key="6">
    <source>
        <dbReference type="Pfam" id="PF04932"/>
    </source>
</evidence>
<sequence length="393" mass="45731">MSLYTIWSIFVYFILIGSSVLIVEEIKFLSVFFSLFSKILFLYVFFKALFHFSFSKFDILIFIFFIFSILNSYVNQMSIIEIIPFFIKTTGLVLFTEQLIKKDTTLTLYSLSFVFSFIIYLNFILLLIYPDGIWINENGGELYFLGGNYNQFGGVIIPALAVNTLYCFHANKGKFNLFLLYPISLLSVLLPGSGSMTSFLCIVLLITYLVFFHPLKIRKWFLILLFSGLILFALTMVFTQSEVVSGSKLQVFIEDVLQKNMTFSGRTVIWMYSLYMISNSFISGYGWVDKDWALENIHGVITHNIELQILLQGGIILGSIFLFLLYTAIRKQKNKIYDSGIRIFLLVVLTIYFLMLQMECYPYQMILFMLLIAFLSNYFFPYKKRRLKISADE</sequence>
<protein>
    <submittedName>
        <fullName evidence="7">O-antigen ligase domain-containing protein</fullName>
    </submittedName>
</protein>
<dbReference type="Proteomes" id="UP000283426">
    <property type="component" value="Unassembled WGS sequence"/>
</dbReference>
<organism evidence="7 8">
    <name type="scientific">Odoribacter splanchnicus</name>
    <dbReference type="NCBI Taxonomy" id="28118"/>
    <lineage>
        <taxon>Bacteria</taxon>
        <taxon>Pseudomonadati</taxon>
        <taxon>Bacteroidota</taxon>
        <taxon>Bacteroidia</taxon>
        <taxon>Bacteroidales</taxon>
        <taxon>Odoribacteraceae</taxon>
        <taxon>Odoribacter</taxon>
    </lineage>
</organism>
<keyword evidence="3 5" id="KW-1133">Transmembrane helix</keyword>
<dbReference type="Pfam" id="PF04932">
    <property type="entry name" value="Wzy_C"/>
    <property type="match status" value="1"/>
</dbReference>
<comment type="subcellular location">
    <subcellularLocation>
        <location evidence="1">Membrane</location>
        <topology evidence="1">Multi-pass membrane protein</topology>
    </subcellularLocation>
</comment>
<feature type="transmembrane region" description="Helical" evidence="5">
    <location>
        <begin position="268"/>
        <end position="288"/>
    </location>
</feature>
<feature type="transmembrane region" description="Helical" evidence="5">
    <location>
        <begin position="217"/>
        <end position="238"/>
    </location>
</feature>
<feature type="domain" description="O-antigen ligase-related" evidence="6">
    <location>
        <begin position="185"/>
        <end position="322"/>
    </location>
</feature>
<proteinExistence type="predicted"/>
<evidence type="ECO:0000256" key="5">
    <source>
        <dbReference type="SAM" id="Phobius"/>
    </source>
</evidence>
<gene>
    <name evidence="7" type="ORF">DWW24_18485</name>
</gene>
<evidence type="ECO:0000313" key="7">
    <source>
        <dbReference type="EMBL" id="RGV19348.1"/>
    </source>
</evidence>
<feature type="transmembrane region" description="Helical" evidence="5">
    <location>
        <begin position="108"/>
        <end position="129"/>
    </location>
</feature>
<dbReference type="GO" id="GO:0016020">
    <property type="term" value="C:membrane"/>
    <property type="evidence" value="ECO:0007669"/>
    <property type="project" value="UniProtKB-SubCell"/>
</dbReference>
<feature type="transmembrane region" description="Helical" evidence="5">
    <location>
        <begin position="336"/>
        <end position="355"/>
    </location>
</feature>
<dbReference type="EMBL" id="QRYW01000051">
    <property type="protein sequence ID" value="RGV19348.1"/>
    <property type="molecule type" value="Genomic_DNA"/>
</dbReference>
<evidence type="ECO:0000256" key="1">
    <source>
        <dbReference type="ARBA" id="ARBA00004141"/>
    </source>
</evidence>
<evidence type="ECO:0000256" key="2">
    <source>
        <dbReference type="ARBA" id="ARBA00022692"/>
    </source>
</evidence>
<accession>A0A412W604</accession>
<keyword evidence="2 5" id="KW-0812">Transmembrane</keyword>